<feature type="coiled-coil region" evidence="1">
    <location>
        <begin position="68"/>
        <end position="195"/>
    </location>
</feature>
<feature type="compositionally biased region" description="Low complexity" evidence="2">
    <location>
        <begin position="11"/>
        <end position="22"/>
    </location>
</feature>
<evidence type="ECO:0000313" key="4">
    <source>
        <dbReference type="Proteomes" id="UP000242519"/>
    </source>
</evidence>
<protein>
    <submittedName>
        <fullName evidence="3">Uncharacterized protein</fullName>
    </submittedName>
</protein>
<sequence length="602" mass="67730">MSDPLASTTGASCDSMVSASSSPPDPVTNTTPGQPNGFKSRYENGLERTRQGMLKGFRDVASTKDSRISELQGTNDTLLDQLRDAKSTERDHEDEIEIMRQSIEDLENENGALRSELKKTKEDYESQMNDWTTDMKVRLDAADSKILKDQATAKAEMKTTSENYGRDLKALEERIAELKSRVMDEKRAKDSALLELTATKETHKLELNFINMDLNTTRSAKQQLLDQINAAIVATAYQGNGSEFLASLVSVFVDVRDRIQGLTNQFHASAEAVEYTGSMEDFQPWIIDRLKDLDGALKMACSRPVEAAEKVPRQYDVISGLKEEIKKKNANLAELEADINTLRSRMSVAGTKIADQTKTVTDLESGVWAEKIKIQKVLTACKCHTSEITSLKEKVRSLQAVIEEKKTIITQHREEILTKTITWKDEASRLETTIKKLAAEIEEKLLTIKKQQEELLKWRPQGHRAKHNRKREESEKSGENLFGTLHKNIEKDKEKTECPLDVLNRLKAMREEVLKDHMIPPTLAQFRQMNRINAERKLAENSVMEQIRTSVQDAAAPLPTVVDTAVQPSSPDSPVISTKPKNNVVILAVRMVKKIWGLTLGI</sequence>
<keyword evidence="1" id="KW-0175">Coiled coil</keyword>
<dbReference type="AlphaFoldDB" id="A0A218YY93"/>
<evidence type="ECO:0000256" key="1">
    <source>
        <dbReference type="SAM" id="Coils"/>
    </source>
</evidence>
<evidence type="ECO:0000256" key="2">
    <source>
        <dbReference type="SAM" id="MobiDB-lite"/>
    </source>
</evidence>
<organism evidence="3 4">
    <name type="scientific">Diplocarpon coronariae</name>
    <dbReference type="NCBI Taxonomy" id="2795749"/>
    <lineage>
        <taxon>Eukaryota</taxon>
        <taxon>Fungi</taxon>
        <taxon>Dikarya</taxon>
        <taxon>Ascomycota</taxon>
        <taxon>Pezizomycotina</taxon>
        <taxon>Leotiomycetes</taxon>
        <taxon>Helotiales</taxon>
        <taxon>Drepanopezizaceae</taxon>
        <taxon>Diplocarpon</taxon>
    </lineage>
</organism>
<feature type="coiled-coil region" evidence="1">
    <location>
        <begin position="318"/>
        <end position="345"/>
    </location>
</feature>
<name>A0A218YY93_9HELO</name>
<comment type="caution">
    <text evidence="3">The sequence shown here is derived from an EMBL/GenBank/DDBJ whole genome shotgun (WGS) entry which is preliminary data.</text>
</comment>
<dbReference type="EMBL" id="MZNU01000330">
    <property type="protein sequence ID" value="OWP00313.1"/>
    <property type="molecule type" value="Genomic_DNA"/>
</dbReference>
<accession>A0A218YY93</accession>
<dbReference type="Gene3D" id="1.10.287.1490">
    <property type="match status" value="2"/>
</dbReference>
<keyword evidence="4" id="KW-1185">Reference proteome</keyword>
<reference evidence="3 4" key="1">
    <citation type="submission" date="2017-04" db="EMBL/GenBank/DDBJ databases">
        <title>Draft genome sequence of Marssonina coronaria NL1: causal agent of apple blotch.</title>
        <authorList>
            <person name="Cheng Q."/>
        </authorList>
    </citation>
    <scope>NUCLEOTIDE SEQUENCE [LARGE SCALE GENOMIC DNA]</scope>
    <source>
        <strain evidence="3 4">NL1</strain>
    </source>
</reference>
<dbReference type="Proteomes" id="UP000242519">
    <property type="component" value="Unassembled WGS sequence"/>
</dbReference>
<feature type="compositionally biased region" description="Polar residues" evidence="2">
    <location>
        <begin position="1"/>
        <end position="10"/>
    </location>
</feature>
<gene>
    <name evidence="3" type="ORF">B2J93_3724</name>
</gene>
<evidence type="ECO:0000313" key="3">
    <source>
        <dbReference type="EMBL" id="OWP00313.1"/>
    </source>
</evidence>
<feature type="coiled-coil region" evidence="1">
    <location>
        <begin position="388"/>
        <end position="454"/>
    </location>
</feature>
<feature type="region of interest" description="Disordered" evidence="2">
    <location>
        <begin position="1"/>
        <end position="41"/>
    </location>
</feature>
<dbReference type="InParanoid" id="A0A218YY93"/>
<proteinExistence type="predicted"/>